<comment type="caution">
    <text evidence="10">The sequence shown here is derived from an EMBL/GenBank/DDBJ whole genome shotgun (WGS) entry which is preliminary data.</text>
</comment>
<name>A0A6A4QKS5_LUPAL</name>
<dbReference type="PROSITE" id="PS50071">
    <property type="entry name" value="HOMEOBOX_2"/>
    <property type="match status" value="1"/>
</dbReference>
<evidence type="ECO:0000256" key="4">
    <source>
        <dbReference type="ARBA" id="ARBA00023125"/>
    </source>
</evidence>
<feature type="DNA-binding region" description="Homeobox" evidence="8">
    <location>
        <begin position="398"/>
        <end position="460"/>
    </location>
</feature>
<protein>
    <submittedName>
        <fullName evidence="10">Putative transcription factor Homeodomain-TALE-BEL family</fullName>
    </submittedName>
</protein>
<keyword evidence="5 8" id="KW-0371">Homeobox</keyword>
<evidence type="ECO:0000313" key="10">
    <source>
        <dbReference type="EMBL" id="KAE9614119.1"/>
    </source>
</evidence>
<dbReference type="SMART" id="SM00574">
    <property type="entry name" value="POX"/>
    <property type="match status" value="1"/>
</dbReference>
<keyword evidence="6" id="KW-0804">Transcription</keyword>
<dbReference type="InterPro" id="IPR008422">
    <property type="entry name" value="KN_HD"/>
</dbReference>
<dbReference type="InterPro" id="IPR050224">
    <property type="entry name" value="TALE_homeobox"/>
</dbReference>
<dbReference type="GO" id="GO:0003677">
    <property type="term" value="F:DNA binding"/>
    <property type="evidence" value="ECO:0007669"/>
    <property type="project" value="UniProtKB-UniRule"/>
</dbReference>
<dbReference type="PANTHER" id="PTHR11850">
    <property type="entry name" value="HOMEOBOX PROTEIN TRANSCRIPTION FACTORS"/>
    <property type="match status" value="1"/>
</dbReference>
<keyword evidence="7 8" id="KW-0539">Nucleus</keyword>
<feature type="domain" description="Homeobox" evidence="9">
    <location>
        <begin position="396"/>
        <end position="459"/>
    </location>
</feature>
<evidence type="ECO:0000256" key="7">
    <source>
        <dbReference type="ARBA" id="ARBA00023242"/>
    </source>
</evidence>
<dbReference type="Pfam" id="PF05920">
    <property type="entry name" value="Homeobox_KN"/>
    <property type="match status" value="1"/>
</dbReference>
<dbReference type="CDD" id="cd00086">
    <property type="entry name" value="homeodomain"/>
    <property type="match status" value="1"/>
</dbReference>
<evidence type="ECO:0000313" key="11">
    <source>
        <dbReference type="Proteomes" id="UP000447434"/>
    </source>
</evidence>
<accession>A0A6A4QKS5</accession>
<dbReference type="Proteomes" id="UP000447434">
    <property type="component" value="Chromosome 5"/>
</dbReference>
<evidence type="ECO:0000256" key="5">
    <source>
        <dbReference type="ARBA" id="ARBA00023155"/>
    </source>
</evidence>
<dbReference type="SUPFAM" id="SSF46689">
    <property type="entry name" value="Homeodomain-like"/>
    <property type="match status" value="1"/>
</dbReference>
<proteinExistence type="inferred from homology"/>
<dbReference type="EMBL" id="WOCE01000005">
    <property type="protein sequence ID" value="KAE9614119.1"/>
    <property type="molecule type" value="Genomic_DNA"/>
</dbReference>
<evidence type="ECO:0000256" key="1">
    <source>
        <dbReference type="ARBA" id="ARBA00004123"/>
    </source>
</evidence>
<dbReference type="SMART" id="SM00389">
    <property type="entry name" value="HOX"/>
    <property type="match status" value="1"/>
</dbReference>
<gene>
    <name evidence="10" type="ORF">Lalb_Chr05g0224591</name>
</gene>
<evidence type="ECO:0000259" key="9">
    <source>
        <dbReference type="PROSITE" id="PS50071"/>
    </source>
</evidence>
<dbReference type="AlphaFoldDB" id="A0A6A4QKS5"/>
<comment type="subcellular location">
    <subcellularLocation>
        <location evidence="1 8">Nucleus</location>
    </subcellularLocation>
</comment>
<sequence>MARQVCEDKSRDMATSNGLCYSDISSNNPTIHQTHLLNQIQGFVTDPEMFNLTTNMGMIGFSKNYLHQQSFFNKLNQQHHGPPSSSKTMNKSSNTFYHQEYNTNKPDFIPGISETSSDNHLILSARDSVSARLQENRTSLLVDDSSLRYVFPSEGNNLSQRLSEGLSLSLSSNNIGLQSFELRHQQQQQPDFASSSSSREGFYSKSYQQQRMMQQGANIYQGHFMLKNSKFLVLAQELLNEFCSLKTKQNDVVKQKSHQKNLQSFEEDPKTNNSLTSLEFLELQKRKTKLLSMLEEVDRRYRHYRNQMKVVVSSFEAVAGSDAATVYSALALKAMSRHFRCLKDGILDQVQATKKAMGEKEATALDITKGETPRLKILDQTLRQQRTFQQLNMMETHPWRPKRGLPERSVSILRSWLFEHFLNPYPSDVDKHILAHQSGLSRSQVSNWFINARVRLWKPMVEEMYLEEEKEHENIAYSEVGTNNHEYIGNKNIQNQEDKKPVKARLLQIDSECVSSIINNNDHLQNDPHDCVNPNEPCFGSMELDFSTYTHHYDHNANQGIDPGGGDCSGVSLTLGLQQHGESGVSFAFPQAIQSSMFYPRDQIDEDCQPLHYSLLNGETQSNMPYRNLIGPQLFHDLAG</sequence>
<dbReference type="InterPro" id="IPR006563">
    <property type="entry name" value="POX_dom"/>
</dbReference>
<comment type="similarity">
    <text evidence="2">Belongs to the TALE/BELL homeobox family.</text>
</comment>
<evidence type="ECO:0000256" key="2">
    <source>
        <dbReference type="ARBA" id="ARBA00006454"/>
    </source>
</evidence>
<dbReference type="Pfam" id="PF07526">
    <property type="entry name" value="POX"/>
    <property type="match status" value="1"/>
</dbReference>
<evidence type="ECO:0000256" key="8">
    <source>
        <dbReference type="PROSITE-ProRule" id="PRU00108"/>
    </source>
</evidence>
<dbReference type="GO" id="GO:0005634">
    <property type="term" value="C:nucleus"/>
    <property type="evidence" value="ECO:0007669"/>
    <property type="project" value="UniProtKB-SubCell"/>
</dbReference>
<reference evidence="11" key="1">
    <citation type="journal article" date="2020" name="Nat. Commun.">
        <title>Genome sequence of the cluster root forming white lupin.</title>
        <authorList>
            <person name="Hufnagel B."/>
            <person name="Marques A."/>
            <person name="Soriano A."/>
            <person name="Marques L."/>
            <person name="Divol F."/>
            <person name="Doumas P."/>
            <person name="Sallet E."/>
            <person name="Mancinotti D."/>
            <person name="Carrere S."/>
            <person name="Marande W."/>
            <person name="Arribat S."/>
            <person name="Keller J."/>
            <person name="Huneau C."/>
            <person name="Blein T."/>
            <person name="Aime D."/>
            <person name="Laguerre M."/>
            <person name="Taylor J."/>
            <person name="Schubert V."/>
            <person name="Nelson M."/>
            <person name="Geu-Flores F."/>
            <person name="Crespi M."/>
            <person name="Gallardo-Guerrero K."/>
            <person name="Delaux P.-M."/>
            <person name="Salse J."/>
            <person name="Berges H."/>
            <person name="Guyot R."/>
            <person name="Gouzy J."/>
            <person name="Peret B."/>
        </authorList>
    </citation>
    <scope>NUCLEOTIDE SEQUENCE [LARGE SCALE GENOMIC DNA]</scope>
    <source>
        <strain evidence="11">cv. Amiga</strain>
    </source>
</reference>
<keyword evidence="3" id="KW-0805">Transcription regulation</keyword>
<dbReference type="OrthoDB" id="10056939at2759"/>
<dbReference type="InterPro" id="IPR001356">
    <property type="entry name" value="HD"/>
</dbReference>
<organism evidence="10 11">
    <name type="scientific">Lupinus albus</name>
    <name type="common">White lupine</name>
    <name type="synonym">Lupinus termis</name>
    <dbReference type="NCBI Taxonomy" id="3870"/>
    <lineage>
        <taxon>Eukaryota</taxon>
        <taxon>Viridiplantae</taxon>
        <taxon>Streptophyta</taxon>
        <taxon>Embryophyta</taxon>
        <taxon>Tracheophyta</taxon>
        <taxon>Spermatophyta</taxon>
        <taxon>Magnoliopsida</taxon>
        <taxon>eudicotyledons</taxon>
        <taxon>Gunneridae</taxon>
        <taxon>Pentapetalae</taxon>
        <taxon>rosids</taxon>
        <taxon>fabids</taxon>
        <taxon>Fabales</taxon>
        <taxon>Fabaceae</taxon>
        <taxon>Papilionoideae</taxon>
        <taxon>50 kb inversion clade</taxon>
        <taxon>genistoids sensu lato</taxon>
        <taxon>core genistoids</taxon>
        <taxon>Genisteae</taxon>
        <taxon>Lupinus</taxon>
    </lineage>
</organism>
<evidence type="ECO:0000256" key="6">
    <source>
        <dbReference type="ARBA" id="ARBA00023163"/>
    </source>
</evidence>
<evidence type="ECO:0000256" key="3">
    <source>
        <dbReference type="ARBA" id="ARBA00023015"/>
    </source>
</evidence>
<keyword evidence="11" id="KW-1185">Reference proteome</keyword>
<dbReference type="Gene3D" id="1.10.10.60">
    <property type="entry name" value="Homeodomain-like"/>
    <property type="match status" value="1"/>
</dbReference>
<dbReference type="GO" id="GO:0006355">
    <property type="term" value="P:regulation of DNA-templated transcription"/>
    <property type="evidence" value="ECO:0007669"/>
    <property type="project" value="InterPro"/>
</dbReference>
<keyword evidence="4 8" id="KW-0238">DNA-binding</keyword>
<dbReference type="InterPro" id="IPR009057">
    <property type="entry name" value="Homeodomain-like_sf"/>
</dbReference>